<dbReference type="Pfam" id="PF01429">
    <property type="entry name" value="MBD"/>
    <property type="match status" value="1"/>
</dbReference>
<dbReference type="AlphaFoldDB" id="A0A1I8JI82"/>
<dbReference type="Pfam" id="PF05033">
    <property type="entry name" value="Pre-SET"/>
    <property type="match status" value="1"/>
</dbReference>
<dbReference type="WBParaSite" id="maker-uti_cns_0047869-snap-gene-0.3-mRNA-1">
    <property type="protein sequence ID" value="maker-uti_cns_0047869-snap-gene-0.3-mRNA-1"/>
    <property type="gene ID" value="maker-uti_cns_0047869-snap-gene-0.3"/>
</dbReference>
<dbReference type="GO" id="GO:0005634">
    <property type="term" value="C:nucleus"/>
    <property type="evidence" value="ECO:0007669"/>
    <property type="project" value="UniProtKB-SubCell"/>
</dbReference>
<protein>
    <submittedName>
        <fullName evidence="17">Tudor domain-containing protein</fullName>
    </submittedName>
</protein>
<dbReference type="Pfam" id="PF18359">
    <property type="entry name" value="Tudor_5"/>
    <property type="match status" value="1"/>
</dbReference>
<dbReference type="Proteomes" id="UP000095280">
    <property type="component" value="Unplaced"/>
</dbReference>
<keyword evidence="10" id="KW-0805">Transcription regulation</keyword>
<evidence type="ECO:0000256" key="5">
    <source>
        <dbReference type="ARBA" id="ARBA00022691"/>
    </source>
</evidence>
<feature type="domain" description="Pre-SET" evidence="14">
    <location>
        <begin position="977"/>
        <end position="1049"/>
    </location>
</feature>
<evidence type="ECO:0000256" key="11">
    <source>
        <dbReference type="ARBA" id="ARBA00023163"/>
    </source>
</evidence>
<dbReference type="InterPro" id="IPR016177">
    <property type="entry name" value="DNA-bd_dom_sf"/>
</dbReference>
<dbReference type="GO" id="GO:0032259">
    <property type="term" value="P:methylation"/>
    <property type="evidence" value="ECO:0007669"/>
    <property type="project" value="UniProtKB-KW"/>
</dbReference>
<dbReference type="InterPro" id="IPR041292">
    <property type="entry name" value="Tudor_4"/>
</dbReference>
<dbReference type="GO" id="GO:0008270">
    <property type="term" value="F:zinc ion binding"/>
    <property type="evidence" value="ECO:0007669"/>
    <property type="project" value="InterPro"/>
</dbReference>
<keyword evidence="9" id="KW-0156">Chromatin regulator</keyword>
<evidence type="ECO:0000259" key="14">
    <source>
        <dbReference type="PROSITE" id="PS50867"/>
    </source>
</evidence>
<dbReference type="Gene3D" id="2.170.270.10">
    <property type="entry name" value="SET domain"/>
    <property type="match status" value="1"/>
</dbReference>
<keyword evidence="6" id="KW-0479">Metal-binding</keyword>
<dbReference type="PANTHER" id="PTHR46024">
    <property type="entry name" value="HISTONE-LYSINE N-METHYLTRANSFERASE EGGLESS"/>
    <property type="match status" value="1"/>
</dbReference>
<evidence type="ECO:0000256" key="1">
    <source>
        <dbReference type="ARBA" id="ARBA00004123"/>
    </source>
</evidence>
<dbReference type="PANTHER" id="PTHR46024:SF1">
    <property type="entry name" value="HISTONE-LYSINE N-METHYLTRANSFERASE EGGLESS"/>
    <property type="match status" value="1"/>
</dbReference>
<keyword evidence="2" id="KW-0678">Repressor</keyword>
<evidence type="ECO:0000313" key="17">
    <source>
        <dbReference type="WBParaSite" id="maker-uti_cns_0047869-snap-gene-0.3-mRNA-1"/>
    </source>
</evidence>
<accession>A0A1I8JI82</accession>
<keyword evidence="4" id="KW-0808">Transferase</keyword>
<organism evidence="16 17">
    <name type="scientific">Macrostomum lignano</name>
    <dbReference type="NCBI Taxonomy" id="282301"/>
    <lineage>
        <taxon>Eukaryota</taxon>
        <taxon>Metazoa</taxon>
        <taxon>Spiralia</taxon>
        <taxon>Lophotrochozoa</taxon>
        <taxon>Platyhelminthes</taxon>
        <taxon>Rhabditophora</taxon>
        <taxon>Macrostomorpha</taxon>
        <taxon>Macrostomida</taxon>
        <taxon>Macrostomidae</taxon>
        <taxon>Macrostomum</taxon>
    </lineage>
</organism>
<evidence type="ECO:0000256" key="4">
    <source>
        <dbReference type="ARBA" id="ARBA00022679"/>
    </source>
</evidence>
<dbReference type="SMART" id="SM00391">
    <property type="entry name" value="MBD"/>
    <property type="match status" value="1"/>
</dbReference>
<sequence>MSNGATNVCSERLAQVKSAWVSAIIHCCRQAVAPLDQNQQDCQQPLPLSTQAEIQTAFEARFYAVVPRDELQSMARKHVLDSDADSQSNNNSSFSDPIDAIVNRFLFQYLRVDEGLNRELTKCTFYQDVIRRLKVAGAMDAELRARTIKFNELEAGLRAQVTVIELSDSDKDSDDDVVIIDDPTKSAVHQRCREGQGDGLVGDTLTLDIDSDDSDADVLIVDGPPAPAPIPPPPPPTSVADDSATTRAEPTAAGASIPPASKVRRLDNGEAASSTVASGGAAGVGRRVVLTAPVKLLTAENLKNLITTDLLEKPYKVHVGESVFALRDQDEWCRAVVTHELPRDAYVVRFLGAPTLAANQQPTQPQPQLSRTVQPVQVALGDSCLTRQERCPVGTRVVSTVADPDYADEGPDAEADGDETPRYAGIVAESPGEANKFRYLIFFDDGYCQYSEQAAVHRVLAQSVNNWRLAGPESRFFIRDYLDAYPTRDLLRLQPGQAVVAELRGGWHNARVEAVDGALIRLTFMHDGSCEWVSCRSVLSLFGSPSCRSCHSSDLLPVGLVTPQISFLSVLSLLRSPSCRSCHSSDLLPVGLISFLSVLSLLKSSLSCHSSDLLRVGLVTPQITFLSVLSCLSCHSSNSPSCHFFTLQITFTVLCYSSLTQLYSSPGAAHSSINLKVYRGSTRLKTLYDRLYGPPKQQQQQPKQKPVQVQVSAAVVASQARVGHARKSTSASRLASSKSTANAAEDDDDFVYIGSTGRRRRRRDNGDSDDDSVAQDAAYRGRQVATFDPESPCPQPRLYRPHRCSPSCCPDPAGGLSSAVAFDDAAARGRNPLEAPVALGWWRLLVLAADDDGGVGGGGGGGGVGGPAGRGREVVEYRAPCGRSLRSHADLDAYLRETCCRLHVSAFCFDAAVRINNEFQPLKIIYQLKDISYGKEFVPVSAVNSLDNTSLPYIEYAAERVPTQGVNTNESEPGFLVCCDCTDDCSDRRRCACQQLTIRSSQAITGKADIRVTYRHGRHMARALGGIYECNAKCRCRAATCRNRVVQHGLRNRL</sequence>
<dbReference type="InterPro" id="IPR051516">
    <property type="entry name" value="SETDB_methyltransferase"/>
</dbReference>
<reference evidence="17" key="1">
    <citation type="submission" date="2016-11" db="UniProtKB">
        <authorList>
            <consortium name="WormBaseParasite"/>
        </authorList>
    </citation>
    <scope>IDENTIFICATION</scope>
</reference>
<evidence type="ECO:0000256" key="10">
    <source>
        <dbReference type="ARBA" id="ARBA00023015"/>
    </source>
</evidence>
<keyword evidence="8" id="KW-0862">Zinc</keyword>
<feature type="region of interest" description="Disordered" evidence="13">
    <location>
        <begin position="222"/>
        <end position="261"/>
    </location>
</feature>
<proteinExistence type="predicted"/>
<dbReference type="SUPFAM" id="SSF54171">
    <property type="entry name" value="DNA-binding domain"/>
    <property type="match status" value="1"/>
</dbReference>
<dbReference type="GO" id="GO:0070828">
    <property type="term" value="P:heterochromatin organization"/>
    <property type="evidence" value="ECO:0007669"/>
    <property type="project" value="TreeGrafter"/>
</dbReference>
<dbReference type="GO" id="GO:0003677">
    <property type="term" value="F:DNA binding"/>
    <property type="evidence" value="ECO:0007669"/>
    <property type="project" value="InterPro"/>
</dbReference>
<keyword evidence="5" id="KW-0949">S-adenosyl-L-methionine</keyword>
<dbReference type="InterPro" id="IPR046341">
    <property type="entry name" value="SET_dom_sf"/>
</dbReference>
<feature type="compositionally biased region" description="Pro residues" evidence="13">
    <location>
        <begin position="224"/>
        <end position="237"/>
    </location>
</feature>
<evidence type="ECO:0000313" key="16">
    <source>
        <dbReference type="Proteomes" id="UP000095280"/>
    </source>
</evidence>
<evidence type="ECO:0000256" key="7">
    <source>
        <dbReference type="ARBA" id="ARBA00022737"/>
    </source>
</evidence>
<evidence type="ECO:0000256" key="13">
    <source>
        <dbReference type="SAM" id="MobiDB-lite"/>
    </source>
</evidence>
<dbReference type="SUPFAM" id="SSF82199">
    <property type="entry name" value="SET domain"/>
    <property type="match status" value="1"/>
</dbReference>
<keyword evidence="3" id="KW-0489">Methyltransferase</keyword>
<evidence type="ECO:0000256" key="6">
    <source>
        <dbReference type="ARBA" id="ARBA00022723"/>
    </source>
</evidence>
<evidence type="ECO:0000256" key="8">
    <source>
        <dbReference type="ARBA" id="ARBA00022833"/>
    </source>
</evidence>
<evidence type="ECO:0000256" key="9">
    <source>
        <dbReference type="ARBA" id="ARBA00022853"/>
    </source>
</evidence>
<dbReference type="Pfam" id="PF18358">
    <property type="entry name" value="Tudor_4"/>
    <property type="match status" value="1"/>
</dbReference>
<evidence type="ECO:0000256" key="3">
    <source>
        <dbReference type="ARBA" id="ARBA00022603"/>
    </source>
</evidence>
<dbReference type="PROSITE" id="PS50982">
    <property type="entry name" value="MBD"/>
    <property type="match status" value="1"/>
</dbReference>
<feature type="region of interest" description="Disordered" evidence="13">
    <location>
        <begin position="756"/>
        <end position="775"/>
    </location>
</feature>
<feature type="domain" description="MBD" evidence="15">
    <location>
        <begin position="827"/>
        <end position="914"/>
    </location>
</feature>
<keyword evidence="12" id="KW-0539">Nucleus</keyword>
<dbReference type="GO" id="GO:0010629">
    <property type="term" value="P:negative regulation of gene expression"/>
    <property type="evidence" value="ECO:0007669"/>
    <property type="project" value="TreeGrafter"/>
</dbReference>
<keyword evidence="16" id="KW-1185">Reference proteome</keyword>
<evidence type="ECO:0000256" key="2">
    <source>
        <dbReference type="ARBA" id="ARBA00022491"/>
    </source>
</evidence>
<dbReference type="GO" id="GO:0046974">
    <property type="term" value="F:histone H3K9 methyltransferase activity"/>
    <property type="evidence" value="ECO:0007669"/>
    <property type="project" value="TreeGrafter"/>
</dbReference>
<dbReference type="InterPro" id="IPR001739">
    <property type="entry name" value="Methyl_CpG_DNA-bd"/>
</dbReference>
<dbReference type="PROSITE" id="PS50867">
    <property type="entry name" value="PRE_SET"/>
    <property type="match status" value="1"/>
</dbReference>
<dbReference type="Gene3D" id="2.30.30.140">
    <property type="match status" value="1"/>
</dbReference>
<dbReference type="InterPro" id="IPR041291">
    <property type="entry name" value="TUDOR_5"/>
</dbReference>
<name>A0A1I8JI82_9PLAT</name>
<keyword evidence="7" id="KW-0677">Repeat</keyword>
<dbReference type="InterPro" id="IPR036280">
    <property type="entry name" value="Multihaem_cyt_sf"/>
</dbReference>
<dbReference type="SUPFAM" id="SSF48695">
    <property type="entry name" value="Multiheme cytochromes"/>
    <property type="match status" value="1"/>
</dbReference>
<keyword evidence="11" id="KW-0804">Transcription</keyword>
<dbReference type="SMART" id="SM00468">
    <property type="entry name" value="PreSET"/>
    <property type="match status" value="1"/>
</dbReference>
<evidence type="ECO:0000256" key="12">
    <source>
        <dbReference type="ARBA" id="ARBA00023242"/>
    </source>
</evidence>
<dbReference type="InterPro" id="IPR007728">
    <property type="entry name" value="Pre-SET_dom"/>
</dbReference>
<comment type="subcellular location">
    <subcellularLocation>
        <location evidence="1">Nucleus</location>
    </subcellularLocation>
</comment>
<evidence type="ECO:0000259" key="15">
    <source>
        <dbReference type="PROSITE" id="PS50982"/>
    </source>
</evidence>